<dbReference type="FunCoup" id="A0A804NRU8">
    <property type="interactions" value="11"/>
</dbReference>
<dbReference type="Gene3D" id="3.40.50.300">
    <property type="entry name" value="P-loop containing nucleotide triphosphate hydrolases"/>
    <property type="match status" value="1"/>
</dbReference>
<dbReference type="GO" id="GO:0005524">
    <property type="term" value="F:ATP binding"/>
    <property type="evidence" value="ECO:0007669"/>
    <property type="project" value="UniProtKB-KW"/>
</dbReference>
<keyword evidence="7" id="KW-1185">Reference proteome</keyword>
<evidence type="ECO:0000313" key="6">
    <source>
        <dbReference type="EnsemblPlants" id="Zm00001eb181310_P001"/>
    </source>
</evidence>
<dbReference type="SMART" id="SM00490">
    <property type="entry name" value="HELICc"/>
    <property type="match status" value="1"/>
</dbReference>
<keyword evidence="1" id="KW-0547">Nucleotide-binding</keyword>
<proteinExistence type="predicted"/>
<accession>A0A804NRU8</accession>
<dbReference type="Proteomes" id="UP000007305">
    <property type="component" value="Chromosome 4"/>
</dbReference>
<organism evidence="6 7">
    <name type="scientific">Zea mays</name>
    <name type="common">Maize</name>
    <dbReference type="NCBI Taxonomy" id="4577"/>
    <lineage>
        <taxon>Eukaryota</taxon>
        <taxon>Viridiplantae</taxon>
        <taxon>Streptophyta</taxon>
        <taxon>Embryophyta</taxon>
        <taxon>Tracheophyta</taxon>
        <taxon>Spermatophyta</taxon>
        <taxon>Magnoliopsida</taxon>
        <taxon>Liliopsida</taxon>
        <taxon>Poales</taxon>
        <taxon>Poaceae</taxon>
        <taxon>PACMAD clade</taxon>
        <taxon>Panicoideae</taxon>
        <taxon>Andropogonodae</taxon>
        <taxon>Andropogoneae</taxon>
        <taxon>Tripsacinae</taxon>
        <taxon>Zea</taxon>
    </lineage>
</organism>
<evidence type="ECO:0000256" key="4">
    <source>
        <dbReference type="SAM" id="MobiDB-lite"/>
    </source>
</evidence>
<evidence type="ECO:0000313" key="7">
    <source>
        <dbReference type="Proteomes" id="UP000007305"/>
    </source>
</evidence>
<dbReference type="PANTHER" id="PTHR45626:SF45">
    <property type="entry name" value="DNA REPAIR PROTEIN RAD5A"/>
    <property type="match status" value="1"/>
</dbReference>
<feature type="region of interest" description="Disordered" evidence="4">
    <location>
        <begin position="24"/>
        <end position="115"/>
    </location>
</feature>
<dbReference type="InterPro" id="IPR049730">
    <property type="entry name" value="SNF2/RAD54-like_C"/>
</dbReference>
<evidence type="ECO:0000256" key="3">
    <source>
        <dbReference type="ARBA" id="ARBA00022840"/>
    </source>
</evidence>
<name>A0A804NRU8_MAIZE</name>
<dbReference type="InterPro" id="IPR050628">
    <property type="entry name" value="SNF2_RAD54_helicase_TF"/>
</dbReference>
<reference evidence="7" key="1">
    <citation type="journal article" date="2009" name="Science">
        <title>The B73 maize genome: complexity, diversity, and dynamics.</title>
        <authorList>
            <person name="Schnable P.S."/>
            <person name="Ware D."/>
            <person name="Fulton R.S."/>
            <person name="Stein J.C."/>
            <person name="Wei F."/>
            <person name="Pasternak S."/>
            <person name="Liang C."/>
            <person name="Zhang J."/>
            <person name="Fulton L."/>
            <person name="Graves T.A."/>
            <person name="Minx P."/>
            <person name="Reily A.D."/>
            <person name="Courtney L."/>
            <person name="Kruchowski S.S."/>
            <person name="Tomlinson C."/>
            <person name="Strong C."/>
            <person name="Delehaunty K."/>
            <person name="Fronick C."/>
            <person name="Courtney B."/>
            <person name="Rock S.M."/>
            <person name="Belter E."/>
            <person name="Du F."/>
            <person name="Kim K."/>
            <person name="Abbott R.M."/>
            <person name="Cotton M."/>
            <person name="Levy A."/>
            <person name="Marchetto P."/>
            <person name="Ochoa K."/>
            <person name="Jackson S.M."/>
            <person name="Gillam B."/>
            <person name="Chen W."/>
            <person name="Yan L."/>
            <person name="Higginbotham J."/>
            <person name="Cardenas M."/>
            <person name="Waligorski J."/>
            <person name="Applebaum E."/>
            <person name="Phelps L."/>
            <person name="Falcone J."/>
            <person name="Kanchi K."/>
            <person name="Thane T."/>
            <person name="Scimone A."/>
            <person name="Thane N."/>
            <person name="Henke J."/>
            <person name="Wang T."/>
            <person name="Ruppert J."/>
            <person name="Shah N."/>
            <person name="Rotter K."/>
            <person name="Hodges J."/>
            <person name="Ingenthron E."/>
            <person name="Cordes M."/>
            <person name="Kohlberg S."/>
            <person name="Sgro J."/>
            <person name="Delgado B."/>
            <person name="Mead K."/>
            <person name="Chinwalla A."/>
            <person name="Leonard S."/>
            <person name="Crouse K."/>
            <person name="Collura K."/>
            <person name="Kudrna D."/>
            <person name="Currie J."/>
            <person name="He R."/>
            <person name="Angelova A."/>
            <person name="Rajasekar S."/>
            <person name="Mueller T."/>
            <person name="Lomeli R."/>
            <person name="Scara G."/>
            <person name="Ko A."/>
            <person name="Delaney K."/>
            <person name="Wissotski M."/>
            <person name="Lopez G."/>
            <person name="Campos D."/>
            <person name="Braidotti M."/>
            <person name="Ashley E."/>
            <person name="Golser W."/>
            <person name="Kim H."/>
            <person name="Lee S."/>
            <person name="Lin J."/>
            <person name="Dujmic Z."/>
            <person name="Kim W."/>
            <person name="Talag J."/>
            <person name="Zuccolo A."/>
            <person name="Fan C."/>
            <person name="Sebastian A."/>
            <person name="Kramer M."/>
            <person name="Spiegel L."/>
            <person name="Nascimento L."/>
            <person name="Zutavern T."/>
            <person name="Miller B."/>
            <person name="Ambroise C."/>
            <person name="Muller S."/>
            <person name="Spooner W."/>
            <person name="Narechania A."/>
            <person name="Ren L."/>
            <person name="Wei S."/>
            <person name="Kumari S."/>
            <person name="Faga B."/>
            <person name="Levy M.J."/>
            <person name="McMahan L."/>
            <person name="Van Buren P."/>
            <person name="Vaughn M.W."/>
            <person name="Ying K."/>
            <person name="Yeh C.-T."/>
            <person name="Emrich S.J."/>
            <person name="Jia Y."/>
            <person name="Kalyanaraman A."/>
            <person name="Hsia A.-P."/>
            <person name="Barbazuk W.B."/>
            <person name="Baucom R.S."/>
            <person name="Brutnell T.P."/>
            <person name="Carpita N.C."/>
            <person name="Chaparro C."/>
            <person name="Chia J.-M."/>
            <person name="Deragon J.-M."/>
            <person name="Estill J.C."/>
            <person name="Fu Y."/>
            <person name="Jeddeloh J.A."/>
            <person name="Han Y."/>
            <person name="Lee H."/>
            <person name="Li P."/>
            <person name="Lisch D.R."/>
            <person name="Liu S."/>
            <person name="Liu Z."/>
            <person name="Nagel D.H."/>
            <person name="McCann M.C."/>
            <person name="SanMiguel P."/>
            <person name="Myers A.M."/>
            <person name="Nettleton D."/>
            <person name="Nguyen J."/>
            <person name="Penning B.W."/>
            <person name="Ponnala L."/>
            <person name="Schneider K.L."/>
            <person name="Schwartz D.C."/>
            <person name="Sharma A."/>
            <person name="Soderlund C."/>
            <person name="Springer N.M."/>
            <person name="Sun Q."/>
            <person name="Wang H."/>
            <person name="Waterman M."/>
            <person name="Westerman R."/>
            <person name="Wolfgruber T.K."/>
            <person name="Yang L."/>
            <person name="Yu Y."/>
            <person name="Zhang L."/>
            <person name="Zhou S."/>
            <person name="Zhu Q."/>
            <person name="Bennetzen J.L."/>
            <person name="Dawe R.K."/>
            <person name="Jiang J."/>
            <person name="Jiang N."/>
            <person name="Presting G.G."/>
            <person name="Wessler S.R."/>
            <person name="Aluru S."/>
            <person name="Martienssen R.A."/>
            <person name="Clifton S.W."/>
            <person name="McCombie W.R."/>
            <person name="Wing R.A."/>
            <person name="Wilson R.K."/>
        </authorList>
    </citation>
    <scope>NUCLEOTIDE SEQUENCE [LARGE SCALE GENOMIC DNA]</scope>
    <source>
        <strain evidence="7">cv. B73</strain>
    </source>
</reference>
<reference evidence="6" key="2">
    <citation type="submission" date="2019-07" db="EMBL/GenBank/DDBJ databases">
        <authorList>
            <person name="Seetharam A."/>
            <person name="Woodhouse M."/>
            <person name="Cannon E."/>
        </authorList>
    </citation>
    <scope>NUCLEOTIDE SEQUENCE [LARGE SCALE GENOMIC DNA]</scope>
    <source>
        <strain evidence="6">cv. B73</strain>
    </source>
</reference>
<reference evidence="6" key="3">
    <citation type="submission" date="2021-05" db="UniProtKB">
        <authorList>
            <consortium name="EnsemblPlants"/>
        </authorList>
    </citation>
    <scope>IDENTIFICATION</scope>
    <source>
        <strain evidence="6">cv. B73</strain>
    </source>
</reference>
<keyword evidence="3" id="KW-0067">ATP-binding</keyword>
<dbReference type="EnsemblPlants" id="Zm00001eb181310_T001">
    <property type="protein sequence ID" value="Zm00001eb181310_P001"/>
    <property type="gene ID" value="Zm00001eb181310"/>
</dbReference>
<dbReference type="GO" id="GO:0016787">
    <property type="term" value="F:hydrolase activity"/>
    <property type="evidence" value="ECO:0007669"/>
    <property type="project" value="UniProtKB-KW"/>
</dbReference>
<dbReference type="InterPro" id="IPR001650">
    <property type="entry name" value="Helicase_C-like"/>
</dbReference>
<dbReference type="AlphaFoldDB" id="A0A804NRU8"/>
<sequence>MDGGPPHPLAVTVVAMKLAAVARRCTAQHPSEGAPDPPQGAVDSADEVSKELLGLSGKSAATSRMARPPPDRDALPLPSLLVPGFRPPARATTRQRGEEGDGLAAAQRGHPRATCGSDAGEDVLLMSLKAGGVGINLTAASNAFVMDPWWNPAVEEQAVMRIHRIGQTKTVSIRRFIVKGTVEERMEAVQARKQRMISGALTDQEVRTARIEELKMLFS</sequence>
<dbReference type="InterPro" id="IPR027417">
    <property type="entry name" value="P-loop_NTPase"/>
</dbReference>
<evidence type="ECO:0000259" key="5">
    <source>
        <dbReference type="SMART" id="SM00490"/>
    </source>
</evidence>
<dbReference type="CDD" id="cd18793">
    <property type="entry name" value="SF2_C_SNF"/>
    <property type="match status" value="1"/>
</dbReference>
<dbReference type="InParanoid" id="A0A804NRU8"/>
<protein>
    <recommendedName>
        <fullName evidence="5">Helicase C-terminal domain-containing protein</fullName>
    </recommendedName>
</protein>
<keyword evidence="2" id="KW-0378">Hydrolase</keyword>
<feature type="domain" description="Helicase C-terminal" evidence="5">
    <location>
        <begin position="46"/>
        <end position="166"/>
    </location>
</feature>
<dbReference type="SUPFAM" id="SSF52540">
    <property type="entry name" value="P-loop containing nucleoside triphosphate hydrolases"/>
    <property type="match status" value="1"/>
</dbReference>
<dbReference type="Gramene" id="Zm00001eb181310_T001">
    <property type="protein sequence ID" value="Zm00001eb181310_P001"/>
    <property type="gene ID" value="Zm00001eb181310"/>
</dbReference>
<evidence type="ECO:0000256" key="1">
    <source>
        <dbReference type="ARBA" id="ARBA00022741"/>
    </source>
</evidence>
<evidence type="ECO:0000256" key="2">
    <source>
        <dbReference type="ARBA" id="ARBA00022801"/>
    </source>
</evidence>
<dbReference type="PANTHER" id="PTHR45626">
    <property type="entry name" value="TRANSCRIPTION TERMINATION FACTOR 2-RELATED"/>
    <property type="match status" value="1"/>
</dbReference>
<dbReference type="Pfam" id="PF00271">
    <property type="entry name" value="Helicase_C"/>
    <property type="match status" value="1"/>
</dbReference>